<evidence type="ECO:0000313" key="5">
    <source>
        <dbReference type="EMBL" id="MCJ7857328.1"/>
    </source>
</evidence>
<dbReference type="AlphaFoldDB" id="A0A9X1WF71"/>
<dbReference type="SMART" id="SM00345">
    <property type="entry name" value="HTH_GNTR"/>
    <property type="match status" value="1"/>
</dbReference>
<dbReference type="RefSeq" id="WP_244803080.1">
    <property type="nucleotide sequence ID" value="NZ_JALIEA010000007.1"/>
</dbReference>
<dbReference type="SUPFAM" id="SSF46785">
    <property type="entry name" value="Winged helix' DNA-binding domain"/>
    <property type="match status" value="1"/>
</dbReference>
<dbReference type="InterPro" id="IPR036390">
    <property type="entry name" value="WH_DNA-bd_sf"/>
</dbReference>
<dbReference type="InterPro" id="IPR000524">
    <property type="entry name" value="Tscrpt_reg_HTH_GntR"/>
</dbReference>
<proteinExistence type="predicted"/>
<protein>
    <submittedName>
        <fullName evidence="5">GntR family transcriptional regulator</fullName>
    </submittedName>
</protein>
<keyword evidence="2" id="KW-0238">DNA-binding</keyword>
<dbReference type="GO" id="GO:0003677">
    <property type="term" value="F:DNA binding"/>
    <property type="evidence" value="ECO:0007669"/>
    <property type="project" value="UniProtKB-KW"/>
</dbReference>
<dbReference type="InterPro" id="IPR036388">
    <property type="entry name" value="WH-like_DNA-bd_sf"/>
</dbReference>
<gene>
    <name evidence="5" type="ORF">MUN33_01155</name>
</gene>
<dbReference type="Pfam" id="PF00392">
    <property type="entry name" value="GntR"/>
    <property type="match status" value="1"/>
</dbReference>
<dbReference type="PANTHER" id="PTHR43537:SF5">
    <property type="entry name" value="UXU OPERON TRANSCRIPTIONAL REGULATOR"/>
    <property type="match status" value="1"/>
</dbReference>
<dbReference type="PROSITE" id="PS50949">
    <property type="entry name" value="HTH_GNTR"/>
    <property type="match status" value="1"/>
</dbReference>
<keyword evidence="3" id="KW-0804">Transcription</keyword>
<keyword evidence="6" id="KW-1185">Reference proteome</keyword>
<dbReference type="SMART" id="SM00895">
    <property type="entry name" value="FCD"/>
    <property type="match status" value="1"/>
</dbReference>
<dbReference type="InterPro" id="IPR011711">
    <property type="entry name" value="GntR_C"/>
</dbReference>
<dbReference type="CDD" id="cd07377">
    <property type="entry name" value="WHTH_GntR"/>
    <property type="match status" value="1"/>
</dbReference>
<dbReference type="SUPFAM" id="SSF48008">
    <property type="entry name" value="GntR ligand-binding domain-like"/>
    <property type="match status" value="1"/>
</dbReference>
<name>A0A9X1WF71_9CORY</name>
<dbReference type="EMBL" id="JALIEA010000007">
    <property type="protein sequence ID" value="MCJ7857328.1"/>
    <property type="molecule type" value="Genomic_DNA"/>
</dbReference>
<dbReference type="InterPro" id="IPR008920">
    <property type="entry name" value="TF_FadR/GntR_C"/>
</dbReference>
<reference evidence="5" key="1">
    <citation type="submission" date="2022-04" db="EMBL/GenBank/DDBJ databases">
        <title>Corynebacterium kalidii LD5P10.</title>
        <authorList>
            <person name="Sun J.Q."/>
        </authorList>
    </citation>
    <scope>NUCLEOTIDE SEQUENCE</scope>
    <source>
        <strain evidence="5">LD5P10</strain>
    </source>
</reference>
<accession>A0A9X1WF71</accession>
<comment type="caution">
    <text evidence="5">The sequence shown here is derived from an EMBL/GenBank/DDBJ whole genome shotgun (WGS) entry which is preliminary data.</text>
</comment>
<organism evidence="5 6">
    <name type="scientific">Corynebacterium kalidii</name>
    <dbReference type="NCBI Taxonomy" id="2931982"/>
    <lineage>
        <taxon>Bacteria</taxon>
        <taxon>Bacillati</taxon>
        <taxon>Actinomycetota</taxon>
        <taxon>Actinomycetes</taxon>
        <taxon>Mycobacteriales</taxon>
        <taxon>Corynebacteriaceae</taxon>
        <taxon>Corynebacterium</taxon>
    </lineage>
</organism>
<sequence>MRAQTAAQQLRLAVSAGEFAPGQKLSEVAVADRFGISRNTLRESFAMLLADGVLERIPNRGVFIASPGAEDVRSLYLARAVVEPGALLWGSDLDVDVLHRIVAEAEAHRRDGDLTATAAANQEFHRAVVAAAGSELLDEEMERLLARMRLVFLQAEQRDPGFHGGFVAVNRAVVTLLQAGERQDAATRLRDSLLQTRETLAALIG</sequence>
<evidence type="ECO:0000256" key="2">
    <source>
        <dbReference type="ARBA" id="ARBA00023125"/>
    </source>
</evidence>
<dbReference type="Gene3D" id="1.10.10.10">
    <property type="entry name" value="Winged helix-like DNA-binding domain superfamily/Winged helix DNA-binding domain"/>
    <property type="match status" value="1"/>
</dbReference>
<dbReference type="GO" id="GO:0003700">
    <property type="term" value="F:DNA-binding transcription factor activity"/>
    <property type="evidence" value="ECO:0007669"/>
    <property type="project" value="InterPro"/>
</dbReference>
<keyword evidence="1" id="KW-0805">Transcription regulation</keyword>
<dbReference type="Gene3D" id="1.20.120.530">
    <property type="entry name" value="GntR ligand-binding domain-like"/>
    <property type="match status" value="1"/>
</dbReference>
<dbReference type="Pfam" id="PF07729">
    <property type="entry name" value="FCD"/>
    <property type="match status" value="1"/>
</dbReference>
<feature type="domain" description="HTH gntR-type" evidence="4">
    <location>
        <begin position="1"/>
        <end position="67"/>
    </location>
</feature>
<dbReference type="Proteomes" id="UP001139207">
    <property type="component" value="Unassembled WGS sequence"/>
</dbReference>
<evidence type="ECO:0000256" key="3">
    <source>
        <dbReference type="ARBA" id="ARBA00023163"/>
    </source>
</evidence>
<evidence type="ECO:0000259" key="4">
    <source>
        <dbReference type="PROSITE" id="PS50949"/>
    </source>
</evidence>
<evidence type="ECO:0000313" key="6">
    <source>
        <dbReference type="Proteomes" id="UP001139207"/>
    </source>
</evidence>
<dbReference type="PANTHER" id="PTHR43537">
    <property type="entry name" value="TRANSCRIPTIONAL REGULATOR, GNTR FAMILY"/>
    <property type="match status" value="1"/>
</dbReference>
<evidence type="ECO:0000256" key="1">
    <source>
        <dbReference type="ARBA" id="ARBA00023015"/>
    </source>
</evidence>